<evidence type="ECO:0008006" key="8">
    <source>
        <dbReference type="Google" id="ProtNLM"/>
    </source>
</evidence>
<feature type="domain" description="HTH La-type RNA-binding" evidence="5">
    <location>
        <begin position="125"/>
        <end position="216"/>
    </location>
</feature>
<evidence type="ECO:0000256" key="1">
    <source>
        <dbReference type="ARBA" id="ARBA00022884"/>
    </source>
</evidence>
<feature type="compositionally biased region" description="Basic and acidic residues" evidence="3">
    <location>
        <begin position="62"/>
        <end position="98"/>
    </location>
</feature>
<dbReference type="SMART" id="SM00715">
    <property type="entry name" value="LA"/>
    <property type="match status" value="1"/>
</dbReference>
<feature type="region of interest" description="Disordered" evidence="3">
    <location>
        <begin position="202"/>
        <end position="232"/>
    </location>
</feature>
<dbReference type="Gene3D" id="3.30.70.330">
    <property type="match status" value="1"/>
</dbReference>
<evidence type="ECO:0000259" key="5">
    <source>
        <dbReference type="PROSITE" id="PS50961"/>
    </source>
</evidence>
<feature type="domain" description="RRM" evidence="4">
    <location>
        <begin position="251"/>
        <end position="334"/>
    </location>
</feature>
<dbReference type="Pfam" id="PF00076">
    <property type="entry name" value="RRM_1"/>
    <property type="match status" value="1"/>
</dbReference>
<feature type="compositionally biased region" description="Basic and acidic residues" evidence="3">
    <location>
        <begin position="221"/>
        <end position="232"/>
    </location>
</feature>
<dbReference type="InterPro" id="IPR000504">
    <property type="entry name" value="RRM_dom"/>
</dbReference>
<dbReference type="InterPro" id="IPR036388">
    <property type="entry name" value="WH-like_DNA-bd_sf"/>
</dbReference>
<evidence type="ECO:0000256" key="3">
    <source>
        <dbReference type="SAM" id="MobiDB-lite"/>
    </source>
</evidence>
<feature type="compositionally biased region" description="Basic and acidic residues" evidence="3">
    <location>
        <begin position="19"/>
        <end position="31"/>
    </location>
</feature>
<evidence type="ECO:0000256" key="2">
    <source>
        <dbReference type="PROSITE-ProRule" id="PRU00332"/>
    </source>
</evidence>
<gene>
    <name evidence="6" type="ORF">CC80DRAFT_497268</name>
</gene>
<keyword evidence="7" id="KW-1185">Reference proteome</keyword>
<dbReference type="InterPro" id="IPR036390">
    <property type="entry name" value="WH_DNA-bd_sf"/>
</dbReference>
<evidence type="ECO:0000313" key="6">
    <source>
        <dbReference type="EMBL" id="KAF1949682.1"/>
    </source>
</evidence>
<dbReference type="CDD" id="cd12291">
    <property type="entry name" value="RRM1_La"/>
    <property type="match status" value="1"/>
</dbReference>
<dbReference type="OrthoDB" id="439993at2759"/>
<accession>A0A6A5TDD3</accession>
<feature type="compositionally biased region" description="Basic and acidic residues" evidence="3">
    <location>
        <begin position="431"/>
        <end position="486"/>
    </location>
</feature>
<dbReference type="PANTHER" id="PTHR22792:SF140">
    <property type="entry name" value="ACHILLES, ISOFORM A"/>
    <property type="match status" value="1"/>
</dbReference>
<name>A0A6A5TDD3_9PLEO</name>
<protein>
    <recommendedName>
        <fullName evidence="8">HTH La-type RNA-binding domain-containing protein</fullName>
    </recommendedName>
</protein>
<dbReference type="GO" id="GO:0003729">
    <property type="term" value="F:mRNA binding"/>
    <property type="evidence" value="ECO:0007669"/>
    <property type="project" value="TreeGrafter"/>
</dbReference>
<organism evidence="6 7">
    <name type="scientific">Byssothecium circinans</name>
    <dbReference type="NCBI Taxonomy" id="147558"/>
    <lineage>
        <taxon>Eukaryota</taxon>
        <taxon>Fungi</taxon>
        <taxon>Dikarya</taxon>
        <taxon>Ascomycota</taxon>
        <taxon>Pezizomycotina</taxon>
        <taxon>Dothideomycetes</taxon>
        <taxon>Pleosporomycetidae</taxon>
        <taxon>Pleosporales</taxon>
        <taxon>Massarineae</taxon>
        <taxon>Massarinaceae</taxon>
        <taxon>Byssothecium</taxon>
    </lineage>
</organism>
<feature type="compositionally biased region" description="Basic and acidic residues" evidence="3">
    <location>
        <begin position="46"/>
        <end position="55"/>
    </location>
</feature>
<dbReference type="PROSITE" id="PS50961">
    <property type="entry name" value="HTH_LA"/>
    <property type="match status" value="1"/>
</dbReference>
<dbReference type="PROSITE" id="PS50102">
    <property type="entry name" value="RRM"/>
    <property type="match status" value="1"/>
</dbReference>
<evidence type="ECO:0000259" key="4">
    <source>
        <dbReference type="PROSITE" id="PS50102"/>
    </source>
</evidence>
<feature type="region of interest" description="Disordered" evidence="3">
    <location>
        <begin position="345"/>
        <end position="497"/>
    </location>
</feature>
<dbReference type="InterPro" id="IPR035979">
    <property type="entry name" value="RBD_domain_sf"/>
</dbReference>
<feature type="region of interest" description="Disordered" evidence="3">
    <location>
        <begin position="1"/>
        <end position="129"/>
    </location>
</feature>
<dbReference type="SUPFAM" id="SSF46785">
    <property type="entry name" value="Winged helix' DNA-binding domain"/>
    <property type="match status" value="1"/>
</dbReference>
<dbReference type="InterPro" id="IPR006630">
    <property type="entry name" value="La_HTH"/>
</dbReference>
<dbReference type="Pfam" id="PF05383">
    <property type="entry name" value="La"/>
    <property type="match status" value="1"/>
</dbReference>
<feature type="compositionally biased region" description="Low complexity" evidence="3">
    <location>
        <begin position="1"/>
        <end position="17"/>
    </location>
</feature>
<evidence type="ECO:0000313" key="7">
    <source>
        <dbReference type="Proteomes" id="UP000800035"/>
    </source>
</evidence>
<dbReference type="Gene3D" id="1.10.10.10">
    <property type="entry name" value="Winged helix-like DNA-binding domain superfamily/Winged helix DNA-binding domain"/>
    <property type="match status" value="1"/>
</dbReference>
<proteinExistence type="predicted"/>
<dbReference type="AlphaFoldDB" id="A0A6A5TDD3"/>
<reference evidence="6" key="1">
    <citation type="journal article" date="2020" name="Stud. Mycol.">
        <title>101 Dothideomycetes genomes: a test case for predicting lifestyles and emergence of pathogens.</title>
        <authorList>
            <person name="Haridas S."/>
            <person name="Albert R."/>
            <person name="Binder M."/>
            <person name="Bloem J."/>
            <person name="Labutti K."/>
            <person name="Salamov A."/>
            <person name="Andreopoulos B."/>
            <person name="Baker S."/>
            <person name="Barry K."/>
            <person name="Bills G."/>
            <person name="Bluhm B."/>
            <person name="Cannon C."/>
            <person name="Castanera R."/>
            <person name="Culley D."/>
            <person name="Daum C."/>
            <person name="Ezra D."/>
            <person name="Gonzalez J."/>
            <person name="Henrissat B."/>
            <person name="Kuo A."/>
            <person name="Liang C."/>
            <person name="Lipzen A."/>
            <person name="Lutzoni F."/>
            <person name="Magnuson J."/>
            <person name="Mondo S."/>
            <person name="Nolan M."/>
            <person name="Ohm R."/>
            <person name="Pangilinan J."/>
            <person name="Park H.-J."/>
            <person name="Ramirez L."/>
            <person name="Alfaro M."/>
            <person name="Sun H."/>
            <person name="Tritt A."/>
            <person name="Yoshinaga Y."/>
            <person name="Zwiers L.-H."/>
            <person name="Turgeon B."/>
            <person name="Goodwin S."/>
            <person name="Spatafora J."/>
            <person name="Crous P."/>
            <person name="Grigoriev I."/>
        </authorList>
    </citation>
    <scope>NUCLEOTIDE SEQUENCE</scope>
    <source>
        <strain evidence="6">CBS 675.92</strain>
    </source>
</reference>
<dbReference type="PANTHER" id="PTHR22792">
    <property type="entry name" value="LUPUS LA PROTEIN-RELATED"/>
    <property type="match status" value="1"/>
</dbReference>
<dbReference type="GO" id="GO:0005634">
    <property type="term" value="C:nucleus"/>
    <property type="evidence" value="ECO:0007669"/>
    <property type="project" value="TreeGrafter"/>
</dbReference>
<dbReference type="SUPFAM" id="SSF54928">
    <property type="entry name" value="RNA-binding domain, RBD"/>
    <property type="match status" value="1"/>
</dbReference>
<feature type="compositionally biased region" description="Basic and acidic residues" evidence="3">
    <location>
        <begin position="381"/>
        <end position="424"/>
    </location>
</feature>
<dbReference type="Proteomes" id="UP000800035">
    <property type="component" value="Unassembled WGS sequence"/>
</dbReference>
<keyword evidence="1 2" id="KW-0694">RNA-binding</keyword>
<dbReference type="InterPro" id="IPR045180">
    <property type="entry name" value="La_dom_prot"/>
</dbReference>
<dbReference type="InterPro" id="IPR012677">
    <property type="entry name" value="Nucleotide-bd_a/b_plait_sf"/>
</dbReference>
<sequence length="497" mass="56260">MSDTSPATEAPTNNPAADIKTEQADEVKSEENTEPASDVSMANATDDVKAAKAEDAANGTEEEVKAEESSDEKREEKAPNGRNGDSYRGRGYKNERNGKHGRGSYHSYGSGQRTKQYNSNKEFDNLPESDDPAEICTQVEFYFADHNLKCDEHLFKLTQGPKNIPVRIKELHSFKRMRHFQPYSAVVNALRESDELVVVDDGEYSGSGNEGVKRKTPLVAPKKEEDGDREPSIDELFERCSKESYRSNLARSAYVKNFNGPEVRPDVQHVSQIQLELFFKPYGCVAVRKRRDEEGNYKGSVFVEFDSEESQQEFLALDPKPKFNTHELIAMGKKEYNEMKCKEKGIVPGYNGNSHHTGRGRGRGGQRGGRGNFNNRGRGRGRGDRGRGDRDRRDGDRGFRGRRDRSRSGDRSDADDWNKRRDNFQSRNYKGKGEKRGRDRSRSEERVKSPERDAHGVPVVKDTRTEEEKAAFKKRKAGDDTRDGSPKKSKITILEDE</sequence>
<dbReference type="SMART" id="SM00360">
    <property type="entry name" value="RRM"/>
    <property type="match status" value="1"/>
</dbReference>
<dbReference type="EMBL" id="ML977033">
    <property type="protein sequence ID" value="KAF1949682.1"/>
    <property type="molecule type" value="Genomic_DNA"/>
</dbReference>